<gene>
    <name evidence="2" type="ORF">LCGC14_2380970</name>
</gene>
<evidence type="ECO:0000259" key="1">
    <source>
        <dbReference type="Pfam" id="PF00534"/>
    </source>
</evidence>
<dbReference type="SUPFAM" id="SSF53756">
    <property type="entry name" value="UDP-Glycosyltransferase/glycogen phosphorylase"/>
    <property type="match status" value="1"/>
</dbReference>
<comment type="caution">
    <text evidence="2">The sequence shown here is derived from an EMBL/GenBank/DDBJ whole genome shotgun (WGS) entry which is preliminary data.</text>
</comment>
<feature type="domain" description="Glycosyl transferase family 1" evidence="1">
    <location>
        <begin position="272"/>
        <end position="316"/>
    </location>
</feature>
<name>A0A0F9C0Y6_9ZZZZ</name>
<dbReference type="PANTHER" id="PTHR12526">
    <property type="entry name" value="GLYCOSYLTRANSFERASE"/>
    <property type="match status" value="1"/>
</dbReference>
<sequence length="410" mass="45997">MKLLFLTDRIWGRSAYSKVLKSLSSRLVKNHEVSAVPMGLALKGIPFMSPHRVMGVNVYGSGNDPFGEDVAPEYYDKLNADMLITIKEPWNFNTIPNLALNYVPMAIIDHTPLSPHLLSRVTSGFKVIAVSRFGQRELKANKVDSSYIPHGVEDHYECLWDKKDECAKTWFLDPDAFKIGIVAMNRARKMLPRMFRAIRVFMDANPDIKVQVMFWGSITGQAMEYKPHGVGDTGASLIQEIVSLDLAETIQWPDENAINEGIPERLPSLGWDMVSLYNSFDVLLHTTGGEGFGLPLIEAQRCGVPVITTDYAAGPENVGIGLTVPYHDYVIVNSVGTRYALADIDATADALAKIANADKDKLARKGVRFTERYRWDNIMEKHFNPFLEECEADLYPFMSTTGLKTWRDAR</sequence>
<dbReference type="CDD" id="cd03801">
    <property type="entry name" value="GT4_PimA-like"/>
    <property type="match status" value="1"/>
</dbReference>
<protein>
    <recommendedName>
        <fullName evidence="1">Glycosyl transferase family 1 domain-containing protein</fullName>
    </recommendedName>
</protein>
<dbReference type="AlphaFoldDB" id="A0A0F9C0Y6"/>
<accession>A0A0F9C0Y6</accession>
<dbReference type="Pfam" id="PF00534">
    <property type="entry name" value="Glycos_transf_1"/>
    <property type="match status" value="1"/>
</dbReference>
<organism evidence="2">
    <name type="scientific">marine sediment metagenome</name>
    <dbReference type="NCBI Taxonomy" id="412755"/>
    <lineage>
        <taxon>unclassified sequences</taxon>
        <taxon>metagenomes</taxon>
        <taxon>ecological metagenomes</taxon>
    </lineage>
</organism>
<dbReference type="Gene3D" id="3.40.50.2000">
    <property type="entry name" value="Glycogen Phosphorylase B"/>
    <property type="match status" value="1"/>
</dbReference>
<evidence type="ECO:0000313" key="2">
    <source>
        <dbReference type="EMBL" id="KKL27855.1"/>
    </source>
</evidence>
<proteinExistence type="predicted"/>
<dbReference type="EMBL" id="LAZR01035310">
    <property type="protein sequence ID" value="KKL27855.1"/>
    <property type="molecule type" value="Genomic_DNA"/>
</dbReference>
<reference evidence="2" key="1">
    <citation type="journal article" date="2015" name="Nature">
        <title>Complex archaea that bridge the gap between prokaryotes and eukaryotes.</title>
        <authorList>
            <person name="Spang A."/>
            <person name="Saw J.H."/>
            <person name="Jorgensen S.L."/>
            <person name="Zaremba-Niedzwiedzka K."/>
            <person name="Martijn J."/>
            <person name="Lind A.E."/>
            <person name="van Eijk R."/>
            <person name="Schleper C."/>
            <person name="Guy L."/>
            <person name="Ettema T.J."/>
        </authorList>
    </citation>
    <scope>NUCLEOTIDE SEQUENCE</scope>
</reference>
<dbReference type="InterPro" id="IPR001296">
    <property type="entry name" value="Glyco_trans_1"/>
</dbReference>